<evidence type="ECO:0000313" key="18">
    <source>
        <dbReference type="Proteomes" id="UP000494040"/>
    </source>
</evidence>
<evidence type="ECO:0000256" key="11">
    <source>
        <dbReference type="PROSITE-ProRule" id="PRU00552"/>
    </source>
</evidence>
<dbReference type="InterPro" id="IPR027417">
    <property type="entry name" value="P-loop_NTPase"/>
</dbReference>
<evidence type="ECO:0000259" key="15">
    <source>
        <dbReference type="PROSITE" id="PS51194"/>
    </source>
</evidence>
<dbReference type="PROSITE" id="PS51192">
    <property type="entry name" value="HELICASE_ATP_BIND_1"/>
    <property type="match status" value="1"/>
</dbReference>
<dbReference type="EC" id="3.6.4.13" evidence="3"/>
<dbReference type="PROSITE" id="PS51194">
    <property type="entry name" value="HELICASE_CTER"/>
    <property type="match status" value="1"/>
</dbReference>
<evidence type="ECO:0000256" key="4">
    <source>
        <dbReference type="ARBA" id="ARBA00022741"/>
    </source>
</evidence>
<dbReference type="Pfam" id="PF00271">
    <property type="entry name" value="Helicase_C"/>
    <property type="match status" value="1"/>
</dbReference>
<feature type="compositionally biased region" description="Basic residues" evidence="13">
    <location>
        <begin position="744"/>
        <end position="757"/>
    </location>
</feature>
<dbReference type="Pfam" id="PF08147">
    <property type="entry name" value="DBP10CT"/>
    <property type="match status" value="1"/>
</dbReference>
<dbReference type="InterPro" id="IPR014014">
    <property type="entry name" value="RNA_helicase_DEAD_Q_motif"/>
</dbReference>
<feature type="region of interest" description="Disordered" evidence="13">
    <location>
        <begin position="738"/>
        <end position="757"/>
    </location>
</feature>
<dbReference type="Proteomes" id="UP000494040">
    <property type="component" value="Unassembled WGS sequence"/>
</dbReference>
<evidence type="ECO:0000256" key="7">
    <source>
        <dbReference type="ARBA" id="ARBA00022840"/>
    </source>
</evidence>
<dbReference type="SMART" id="SM00487">
    <property type="entry name" value="DEXDc"/>
    <property type="match status" value="1"/>
</dbReference>
<dbReference type="OMA" id="EDQFGMM"/>
<feature type="domain" description="Helicase C-terminal" evidence="15">
    <location>
        <begin position="263"/>
        <end position="405"/>
    </location>
</feature>
<evidence type="ECO:0000256" key="6">
    <source>
        <dbReference type="ARBA" id="ARBA00022806"/>
    </source>
</evidence>
<dbReference type="PANTHER" id="PTHR47959">
    <property type="entry name" value="ATP-DEPENDENT RNA HELICASE RHLE-RELATED"/>
    <property type="match status" value="1"/>
</dbReference>
<feature type="region of interest" description="Disordered" evidence="13">
    <location>
        <begin position="1"/>
        <end position="22"/>
    </location>
</feature>
<keyword evidence="9" id="KW-0539">Nucleus</keyword>
<evidence type="ECO:0000256" key="2">
    <source>
        <dbReference type="ARBA" id="ARBA00010379"/>
    </source>
</evidence>
<dbReference type="GO" id="GO:0003724">
    <property type="term" value="F:RNA helicase activity"/>
    <property type="evidence" value="ECO:0007669"/>
    <property type="project" value="UniProtKB-EC"/>
</dbReference>
<comment type="similarity">
    <text evidence="2">Belongs to the DEAD box helicase family. DDX54/DBP10 subfamily.</text>
</comment>
<comment type="catalytic activity">
    <reaction evidence="10">
        <text>ATP + H2O = ADP + phosphate + H(+)</text>
        <dbReference type="Rhea" id="RHEA:13065"/>
        <dbReference type="ChEBI" id="CHEBI:15377"/>
        <dbReference type="ChEBI" id="CHEBI:15378"/>
        <dbReference type="ChEBI" id="CHEBI:30616"/>
        <dbReference type="ChEBI" id="CHEBI:43474"/>
        <dbReference type="ChEBI" id="CHEBI:456216"/>
        <dbReference type="EC" id="3.6.4.13"/>
    </reaction>
</comment>
<dbReference type="SUPFAM" id="SSF52540">
    <property type="entry name" value="P-loop containing nucleoside triphosphate hydrolases"/>
    <property type="match status" value="1"/>
</dbReference>
<organism evidence="17 18">
    <name type="scientific">Cimex lectularius</name>
    <name type="common">Bed bug</name>
    <name type="synonym">Acanthia lectularia</name>
    <dbReference type="NCBI Taxonomy" id="79782"/>
    <lineage>
        <taxon>Eukaryota</taxon>
        <taxon>Metazoa</taxon>
        <taxon>Ecdysozoa</taxon>
        <taxon>Arthropoda</taxon>
        <taxon>Hexapoda</taxon>
        <taxon>Insecta</taxon>
        <taxon>Pterygota</taxon>
        <taxon>Neoptera</taxon>
        <taxon>Paraneoptera</taxon>
        <taxon>Hemiptera</taxon>
        <taxon>Heteroptera</taxon>
        <taxon>Panheteroptera</taxon>
        <taxon>Cimicomorpha</taxon>
        <taxon>Cimicidae</taxon>
        <taxon>Cimex</taxon>
    </lineage>
</organism>
<feature type="compositionally biased region" description="Basic residues" evidence="13">
    <location>
        <begin position="704"/>
        <end position="718"/>
    </location>
</feature>
<evidence type="ECO:0000256" key="12">
    <source>
        <dbReference type="RuleBase" id="RU000492"/>
    </source>
</evidence>
<keyword evidence="5 12" id="KW-0378">Hydrolase</keyword>
<reference evidence="17" key="1">
    <citation type="submission" date="2022-01" db="UniProtKB">
        <authorList>
            <consortium name="EnsemblMetazoa"/>
        </authorList>
    </citation>
    <scope>IDENTIFICATION</scope>
</reference>
<evidence type="ECO:0000256" key="3">
    <source>
        <dbReference type="ARBA" id="ARBA00012552"/>
    </source>
</evidence>
<dbReference type="CDD" id="cd18787">
    <property type="entry name" value="SF2_C_DEAD"/>
    <property type="match status" value="1"/>
</dbReference>
<protein>
    <recommendedName>
        <fullName evidence="3">RNA helicase</fullName>
        <ecNumber evidence="3">3.6.4.13</ecNumber>
    </recommendedName>
</protein>
<evidence type="ECO:0000256" key="9">
    <source>
        <dbReference type="ARBA" id="ARBA00023242"/>
    </source>
</evidence>
<dbReference type="InterPro" id="IPR014001">
    <property type="entry name" value="Helicase_ATP-bd"/>
</dbReference>
<keyword evidence="7 12" id="KW-0067">ATP-binding</keyword>
<feature type="short sequence motif" description="Q motif" evidence="11">
    <location>
        <begin position="29"/>
        <end position="57"/>
    </location>
</feature>
<proteinExistence type="inferred from homology"/>
<dbReference type="PROSITE" id="PS51195">
    <property type="entry name" value="Q_MOTIF"/>
    <property type="match status" value="1"/>
</dbReference>
<dbReference type="SMART" id="SM01123">
    <property type="entry name" value="DBP10CT"/>
    <property type="match status" value="1"/>
</dbReference>
<dbReference type="GO" id="GO:0005730">
    <property type="term" value="C:nucleolus"/>
    <property type="evidence" value="ECO:0007669"/>
    <property type="project" value="UniProtKB-SubCell"/>
</dbReference>
<dbReference type="RefSeq" id="XP_014239422.1">
    <property type="nucleotide sequence ID" value="XM_014383936.2"/>
</dbReference>
<keyword evidence="8" id="KW-0694">RNA-binding</keyword>
<dbReference type="GO" id="GO:0010468">
    <property type="term" value="P:regulation of gene expression"/>
    <property type="evidence" value="ECO:0007669"/>
    <property type="project" value="UniProtKB-ARBA"/>
</dbReference>
<dbReference type="EnsemblMetazoa" id="XM_014383936.2">
    <property type="protein sequence ID" value="XP_014239422.1"/>
    <property type="gene ID" value="LOC106660903"/>
</dbReference>
<dbReference type="Gene3D" id="3.40.50.300">
    <property type="entry name" value="P-loop containing nucleotide triphosphate hydrolases"/>
    <property type="match status" value="2"/>
</dbReference>
<dbReference type="Pfam" id="PF00270">
    <property type="entry name" value="DEAD"/>
    <property type="match status" value="1"/>
</dbReference>
<dbReference type="AlphaFoldDB" id="A0A8I6R6V3"/>
<evidence type="ECO:0000313" key="17">
    <source>
        <dbReference type="EnsemblMetazoa" id="XP_014239422.1"/>
    </source>
</evidence>
<keyword evidence="18" id="KW-1185">Reference proteome</keyword>
<evidence type="ECO:0000259" key="14">
    <source>
        <dbReference type="PROSITE" id="PS51192"/>
    </source>
</evidence>
<evidence type="ECO:0000256" key="13">
    <source>
        <dbReference type="SAM" id="MobiDB-lite"/>
    </source>
</evidence>
<dbReference type="GO" id="GO:0016787">
    <property type="term" value="F:hydrolase activity"/>
    <property type="evidence" value="ECO:0007669"/>
    <property type="project" value="UniProtKB-KW"/>
</dbReference>
<evidence type="ECO:0000256" key="5">
    <source>
        <dbReference type="ARBA" id="ARBA00022801"/>
    </source>
</evidence>
<dbReference type="GeneID" id="106660903"/>
<dbReference type="PROSITE" id="PS00039">
    <property type="entry name" value="DEAD_ATP_HELICASE"/>
    <property type="match status" value="1"/>
</dbReference>
<dbReference type="GO" id="GO:0005524">
    <property type="term" value="F:ATP binding"/>
    <property type="evidence" value="ECO:0007669"/>
    <property type="project" value="UniProtKB-KW"/>
</dbReference>
<feature type="region of interest" description="Disordered" evidence="13">
    <location>
        <begin position="686"/>
        <end position="731"/>
    </location>
</feature>
<feature type="domain" description="Helicase ATP-binding" evidence="14">
    <location>
        <begin position="60"/>
        <end position="232"/>
    </location>
</feature>
<dbReference type="OrthoDB" id="10261375at2759"/>
<dbReference type="GO" id="GO:0003723">
    <property type="term" value="F:RNA binding"/>
    <property type="evidence" value="ECO:0007669"/>
    <property type="project" value="UniProtKB-KW"/>
</dbReference>
<evidence type="ECO:0000256" key="1">
    <source>
        <dbReference type="ARBA" id="ARBA00004604"/>
    </source>
</evidence>
<dbReference type="GO" id="GO:0005829">
    <property type="term" value="C:cytosol"/>
    <property type="evidence" value="ECO:0007669"/>
    <property type="project" value="TreeGrafter"/>
</dbReference>
<dbReference type="SMART" id="SM00490">
    <property type="entry name" value="HELICc"/>
    <property type="match status" value="1"/>
</dbReference>
<evidence type="ECO:0000256" key="10">
    <source>
        <dbReference type="ARBA" id="ARBA00047984"/>
    </source>
</evidence>
<dbReference type="InterPro" id="IPR011545">
    <property type="entry name" value="DEAD/DEAH_box_helicase_dom"/>
</dbReference>
<feature type="domain" description="DEAD-box RNA helicase Q" evidence="16">
    <location>
        <begin position="29"/>
        <end position="57"/>
    </location>
</feature>
<dbReference type="InterPro" id="IPR050079">
    <property type="entry name" value="DEAD_box_RNA_helicase"/>
</dbReference>
<dbReference type="InterPro" id="IPR001650">
    <property type="entry name" value="Helicase_C-like"/>
</dbReference>
<keyword evidence="6 12" id="KW-0347">Helicase</keyword>
<dbReference type="InterPro" id="IPR012541">
    <property type="entry name" value="DBP10_C"/>
</dbReference>
<evidence type="ECO:0000259" key="16">
    <source>
        <dbReference type="PROSITE" id="PS51195"/>
    </source>
</evidence>
<dbReference type="FunFam" id="3.40.50.300:FF:000865">
    <property type="entry name" value="ATP-dependent RNA helicase DDX54"/>
    <property type="match status" value="1"/>
</dbReference>
<accession>A0A8I6R6V3</accession>
<dbReference type="InterPro" id="IPR000629">
    <property type="entry name" value="RNA-helicase_DEAD-box_CS"/>
</dbReference>
<feature type="compositionally biased region" description="Basic and acidic residues" evidence="13">
    <location>
        <begin position="719"/>
        <end position="731"/>
    </location>
</feature>
<dbReference type="KEGG" id="clec:106660903"/>
<evidence type="ECO:0000256" key="8">
    <source>
        <dbReference type="ARBA" id="ARBA00022884"/>
    </source>
</evidence>
<sequence>MTAKEEPVVGFGDAETRDDTKKLTAKKSGGFENMGLSFPVLKGVRKRGYKVPTPIQRKTIPLVNVGRDVVAMARTGSGKTACFIVPILEKLQTHNKKSGIRAIILSPTRELASQTLRFVRELGKFTGLKSSIILGGDSLESNFSLMHDHPDIVVATPGRFLHLCVEMDLKLNDVQIVVFDEADRLFEMGFGEQLREIIQRLPETRQTLLFSATLPKVLVEFARAGLSDPILLRLDVETKIPDTLKLSFISCRSEEKPAVLKCLLRDFVKTDSLTMVFAATKHHVEYIHKLLEKSGIPNTFIYSDLHSTARKINVAKFQTKKVKVLIVTDIAARGIDIPHLDFVINYNFPSKPKLFVHRVGRCARAGREGRALCLVSSDEVCYMVDLHLFLGRPLTLVPPGIGLEDDGALGKVPQSVLDTELSEHDSWHAEGSDLASTRHVAENAYKQYIRSRPGASPASVKRAKEINLVSLGDHFLFRKVLTDDYKMREEMISGIGNYRPKGTVFEIGNSSTSEKYLVMKSKRKAHEMRVVEYKKKKEDKMAESIAVSNISSVKLELSNSEDIGSTFSKVILGKKSKDDRLNPSKKFKTTIDKENFISYRPLDQHTEAGLAINNFQKDVASAGLELTGDTESVMKSSKSTKVWDKKKKRMVEKVNDKKTMIKSESGAWIPASFKSGRYQQWVERSKVNTNQDESDEDENANSNVRRKQPNTHWAKHNRKMELKKKSLLKRPEQILKARQALEKKKNRHGRHKKKKGK</sequence>
<keyword evidence="4 12" id="KW-0547">Nucleotide-binding</keyword>
<dbReference type="PANTHER" id="PTHR47959:SF8">
    <property type="entry name" value="RNA HELICASE"/>
    <property type="match status" value="1"/>
</dbReference>
<dbReference type="InterPro" id="IPR033517">
    <property type="entry name" value="DDX54/DBP10_DEAD-box_helicase"/>
</dbReference>
<name>A0A8I6R6V3_CIMLE</name>
<comment type="subcellular location">
    <subcellularLocation>
        <location evidence="1">Nucleus</location>
        <location evidence="1">Nucleolus</location>
    </subcellularLocation>
</comment>
<dbReference type="CDD" id="cd17959">
    <property type="entry name" value="DEADc_DDX54"/>
    <property type="match status" value="1"/>
</dbReference>